<dbReference type="AlphaFoldDB" id="A0A7W6HMP3"/>
<proteinExistence type="predicted"/>
<accession>A0A7W6HMP3</accession>
<evidence type="ECO:0000313" key="2">
    <source>
        <dbReference type="Proteomes" id="UP000544107"/>
    </source>
</evidence>
<comment type="caution">
    <text evidence="1">The sequence shown here is derived from an EMBL/GenBank/DDBJ whole genome shotgun (WGS) entry which is preliminary data.</text>
</comment>
<name>A0A7W6HMP3_9HYPH</name>
<sequence>MNNSWLLLGALGNTFQHDLLIVTMSILTTLYGHYVEKRPLVGEDQAVP</sequence>
<dbReference type="EMBL" id="JACIED010000002">
    <property type="protein sequence ID" value="MBB4007946.1"/>
    <property type="molecule type" value="Genomic_DNA"/>
</dbReference>
<dbReference type="RefSeq" id="WP_162843897.1">
    <property type="nucleotide sequence ID" value="NZ_JACIED010000002.1"/>
</dbReference>
<evidence type="ECO:0000313" key="1">
    <source>
        <dbReference type="EMBL" id="MBB4007946.1"/>
    </source>
</evidence>
<protein>
    <submittedName>
        <fullName evidence="1">Uncharacterized protein</fullName>
    </submittedName>
</protein>
<organism evidence="1 2">
    <name type="scientific">Allorhizobium taibaishanense</name>
    <dbReference type="NCBI Taxonomy" id="887144"/>
    <lineage>
        <taxon>Bacteria</taxon>
        <taxon>Pseudomonadati</taxon>
        <taxon>Pseudomonadota</taxon>
        <taxon>Alphaproteobacteria</taxon>
        <taxon>Hyphomicrobiales</taxon>
        <taxon>Rhizobiaceae</taxon>
        <taxon>Rhizobium/Agrobacterium group</taxon>
        <taxon>Allorhizobium</taxon>
    </lineage>
</organism>
<dbReference type="Proteomes" id="UP000544107">
    <property type="component" value="Unassembled WGS sequence"/>
</dbReference>
<reference evidence="1 2" key="1">
    <citation type="submission" date="2020-08" db="EMBL/GenBank/DDBJ databases">
        <title>Genomic Encyclopedia of Type Strains, Phase IV (KMG-IV): sequencing the most valuable type-strain genomes for metagenomic binning, comparative biology and taxonomic classification.</title>
        <authorList>
            <person name="Goeker M."/>
        </authorList>
    </citation>
    <scope>NUCLEOTIDE SEQUENCE [LARGE SCALE GENOMIC DNA]</scope>
    <source>
        <strain evidence="1 2">DSM 100021</strain>
    </source>
</reference>
<gene>
    <name evidence="1" type="ORF">GGQ71_002209</name>
</gene>